<dbReference type="PANTHER" id="PTHR30349:SF64">
    <property type="entry name" value="PROPHAGE INTEGRASE INTD-RELATED"/>
    <property type="match status" value="1"/>
</dbReference>
<dbReference type="GO" id="GO:0006310">
    <property type="term" value="P:DNA recombination"/>
    <property type="evidence" value="ECO:0007669"/>
    <property type="project" value="UniProtKB-KW"/>
</dbReference>
<dbReference type="Gene3D" id="1.10.150.130">
    <property type="match status" value="1"/>
</dbReference>
<dbReference type="RefSeq" id="WP_106584202.1">
    <property type="nucleotide sequence ID" value="NZ_PYGA01000012.1"/>
</dbReference>
<evidence type="ECO:0000256" key="4">
    <source>
        <dbReference type="SAM" id="MobiDB-lite"/>
    </source>
</evidence>
<dbReference type="Proteomes" id="UP000240542">
    <property type="component" value="Unassembled WGS sequence"/>
</dbReference>
<dbReference type="GO" id="GO:0003677">
    <property type="term" value="F:DNA binding"/>
    <property type="evidence" value="ECO:0007669"/>
    <property type="project" value="UniProtKB-KW"/>
</dbReference>
<proteinExistence type="inferred from homology"/>
<dbReference type="GO" id="GO:0015074">
    <property type="term" value="P:DNA integration"/>
    <property type="evidence" value="ECO:0007669"/>
    <property type="project" value="InterPro"/>
</dbReference>
<dbReference type="Gene3D" id="1.10.443.10">
    <property type="entry name" value="Intergrase catalytic core"/>
    <property type="match status" value="1"/>
</dbReference>
<comment type="similarity">
    <text evidence="1">Belongs to the 'phage' integrase family.</text>
</comment>
<sequence length="469" mass="53336">MAQIESRTLSDGSARYRVKWRLGGARTGGWQFETFDNHPAAVSFKLAVEHAGHQWPDGWVEGFGWHPDYRPGFGWTAREDETEDAEPVRFREYALDIIASMSGIDDRTRADYTRDLRRHLLPYFGGMDVRDPRALSAKAVREWVNRLRDGIPDPTIPINPTTGAGSKKGAKRGHKHGWLREPLRPKTIQNLHGLLFIILESAVKTEPPLRQSNPAARTKLPRVDDGEGDEEMCFLTREEFALLRASIQEDVRDMLEVFFLTGMRYSELTAVQVRDVTTRRQRDPSTGRTVLTGYVEVRRAWKRRPDNTFELGAPKTKKSRRRIALSPRATALVTARTTGKKPTDFLFTTKNGCWWRHASFYTRRWSPAVKKAQAEGLHKKPRIHDLRHSHVALLIEENLHPFKIQRRLGHQSITTTMDRYGHLISDIDDEILAAIDGEPDLALYEPSAALTDSAEVASMGGSHLKLVEP</sequence>
<name>A0A2P8DGA2_9ACTN</name>
<dbReference type="InterPro" id="IPR013762">
    <property type="entry name" value="Integrase-like_cat_sf"/>
</dbReference>
<dbReference type="OrthoDB" id="1822491at2"/>
<gene>
    <name evidence="6" type="ORF">CLV63_112124</name>
</gene>
<reference evidence="6 7" key="1">
    <citation type="submission" date="2018-03" db="EMBL/GenBank/DDBJ databases">
        <title>Genomic Encyclopedia of Archaeal and Bacterial Type Strains, Phase II (KMG-II): from individual species to whole genera.</title>
        <authorList>
            <person name="Goeker M."/>
        </authorList>
    </citation>
    <scope>NUCLEOTIDE SEQUENCE [LARGE SCALE GENOMIC DNA]</scope>
    <source>
        <strain evidence="6 7">DSM 45312</strain>
    </source>
</reference>
<accession>A0A2P8DGA2</accession>
<evidence type="ECO:0000256" key="2">
    <source>
        <dbReference type="ARBA" id="ARBA00023125"/>
    </source>
</evidence>
<feature type="domain" description="Tyr recombinase" evidence="5">
    <location>
        <begin position="230"/>
        <end position="433"/>
    </location>
</feature>
<comment type="caution">
    <text evidence="6">The sequence shown here is derived from an EMBL/GenBank/DDBJ whole genome shotgun (WGS) entry which is preliminary data.</text>
</comment>
<protein>
    <submittedName>
        <fullName evidence="6">Site-specific recombinase XerD</fullName>
    </submittedName>
</protein>
<dbReference type="AlphaFoldDB" id="A0A2P8DGA2"/>
<evidence type="ECO:0000313" key="7">
    <source>
        <dbReference type="Proteomes" id="UP000240542"/>
    </source>
</evidence>
<dbReference type="Pfam" id="PF00589">
    <property type="entry name" value="Phage_integrase"/>
    <property type="match status" value="1"/>
</dbReference>
<dbReference type="InterPro" id="IPR011010">
    <property type="entry name" value="DNA_brk_join_enz"/>
</dbReference>
<dbReference type="CDD" id="cd01189">
    <property type="entry name" value="INT_ICEBs1_C_like"/>
    <property type="match status" value="1"/>
</dbReference>
<dbReference type="InterPro" id="IPR002104">
    <property type="entry name" value="Integrase_catalytic"/>
</dbReference>
<dbReference type="PROSITE" id="PS51898">
    <property type="entry name" value="TYR_RECOMBINASE"/>
    <property type="match status" value="1"/>
</dbReference>
<evidence type="ECO:0000256" key="1">
    <source>
        <dbReference type="ARBA" id="ARBA00008857"/>
    </source>
</evidence>
<keyword evidence="3" id="KW-0233">DNA recombination</keyword>
<dbReference type="EMBL" id="PYGA01000012">
    <property type="protein sequence ID" value="PSK96242.1"/>
    <property type="molecule type" value="Genomic_DNA"/>
</dbReference>
<keyword evidence="7" id="KW-1185">Reference proteome</keyword>
<keyword evidence="2" id="KW-0238">DNA-binding</keyword>
<dbReference type="SUPFAM" id="SSF56349">
    <property type="entry name" value="DNA breaking-rejoining enzymes"/>
    <property type="match status" value="1"/>
</dbReference>
<dbReference type="InterPro" id="IPR050090">
    <property type="entry name" value="Tyrosine_recombinase_XerCD"/>
</dbReference>
<evidence type="ECO:0000256" key="3">
    <source>
        <dbReference type="ARBA" id="ARBA00023172"/>
    </source>
</evidence>
<dbReference type="PANTHER" id="PTHR30349">
    <property type="entry name" value="PHAGE INTEGRASE-RELATED"/>
    <property type="match status" value="1"/>
</dbReference>
<evidence type="ECO:0000313" key="6">
    <source>
        <dbReference type="EMBL" id="PSK96242.1"/>
    </source>
</evidence>
<feature type="region of interest" description="Disordered" evidence="4">
    <location>
        <begin position="154"/>
        <end position="174"/>
    </location>
</feature>
<dbReference type="InterPro" id="IPR010998">
    <property type="entry name" value="Integrase_recombinase_N"/>
</dbReference>
<evidence type="ECO:0000259" key="5">
    <source>
        <dbReference type="PROSITE" id="PS51898"/>
    </source>
</evidence>
<organism evidence="6 7">
    <name type="scientific">Murinocardiopsis flavida</name>
    <dbReference type="NCBI Taxonomy" id="645275"/>
    <lineage>
        <taxon>Bacteria</taxon>
        <taxon>Bacillati</taxon>
        <taxon>Actinomycetota</taxon>
        <taxon>Actinomycetes</taxon>
        <taxon>Streptosporangiales</taxon>
        <taxon>Nocardiopsidaceae</taxon>
        <taxon>Murinocardiopsis</taxon>
    </lineage>
</organism>